<dbReference type="RefSeq" id="WP_045827850.1">
    <property type="nucleotide sequence ID" value="NZ_JZRB01000003.1"/>
</dbReference>
<keyword evidence="1" id="KW-0472">Membrane</keyword>
<dbReference type="InterPro" id="IPR021333">
    <property type="entry name" value="DUF2946"/>
</dbReference>
<evidence type="ECO:0000313" key="2">
    <source>
        <dbReference type="EMBL" id="KJV36977.1"/>
    </source>
</evidence>
<gene>
    <name evidence="2" type="ORF">VI08_01930</name>
</gene>
<sequence length="105" mass="10988">MAVLAWLALGLALVVPVASRLHQAWDAVPSLGAWCVGHGGPPPPDASLDACAYCVWLAQSPWLGASAVLVWLAAALPVVIRRAARVPSIGRSPWRIRQGRGPPAV</sequence>
<dbReference type="PATRIC" id="fig|345309.4.peg.2255"/>
<proteinExistence type="predicted"/>
<keyword evidence="3" id="KW-1185">Reference proteome</keyword>
<evidence type="ECO:0000256" key="1">
    <source>
        <dbReference type="SAM" id="Phobius"/>
    </source>
</evidence>
<dbReference type="EMBL" id="JZRB01000003">
    <property type="protein sequence ID" value="KJV36977.1"/>
    <property type="molecule type" value="Genomic_DNA"/>
</dbReference>
<feature type="transmembrane region" description="Helical" evidence="1">
    <location>
        <begin position="62"/>
        <end position="80"/>
    </location>
</feature>
<organism evidence="2 3">
    <name type="scientific">Luteibacter yeojuensis</name>
    <dbReference type="NCBI Taxonomy" id="345309"/>
    <lineage>
        <taxon>Bacteria</taxon>
        <taxon>Pseudomonadati</taxon>
        <taxon>Pseudomonadota</taxon>
        <taxon>Gammaproteobacteria</taxon>
        <taxon>Lysobacterales</taxon>
        <taxon>Rhodanobacteraceae</taxon>
        <taxon>Luteibacter</taxon>
    </lineage>
</organism>
<comment type="caution">
    <text evidence="2">The sequence shown here is derived from an EMBL/GenBank/DDBJ whole genome shotgun (WGS) entry which is preliminary data.</text>
</comment>
<accession>A0A0F3L174</accession>
<dbReference type="Proteomes" id="UP000033651">
    <property type="component" value="Unassembled WGS sequence"/>
</dbReference>
<evidence type="ECO:0000313" key="3">
    <source>
        <dbReference type="Proteomes" id="UP000033651"/>
    </source>
</evidence>
<dbReference type="AlphaFoldDB" id="A0A0F3L174"/>
<keyword evidence="1" id="KW-0812">Transmembrane</keyword>
<protein>
    <recommendedName>
        <fullName evidence="4">DUF2946 family protein</fullName>
    </recommendedName>
</protein>
<name>A0A0F3L174_9GAMM</name>
<keyword evidence="1" id="KW-1133">Transmembrane helix</keyword>
<reference evidence="2 3" key="1">
    <citation type="submission" date="2015-03" db="EMBL/GenBank/DDBJ databases">
        <title>Draft genome sequence of Luteibacter yeojuensis strain SU11.</title>
        <authorList>
            <person name="Sulaiman J."/>
            <person name="Priya K."/>
            <person name="Chan K.-G."/>
        </authorList>
    </citation>
    <scope>NUCLEOTIDE SEQUENCE [LARGE SCALE GENOMIC DNA]</scope>
    <source>
        <strain evidence="2 3">SU11</strain>
    </source>
</reference>
<evidence type="ECO:0008006" key="4">
    <source>
        <dbReference type="Google" id="ProtNLM"/>
    </source>
</evidence>
<dbReference type="Pfam" id="PF11162">
    <property type="entry name" value="DUF2946"/>
    <property type="match status" value="1"/>
</dbReference>